<evidence type="ECO:0000313" key="1">
    <source>
        <dbReference type="EMBL" id="KKN48331.1"/>
    </source>
</evidence>
<reference evidence="1" key="1">
    <citation type="journal article" date="2015" name="Nature">
        <title>Complex archaea that bridge the gap between prokaryotes and eukaryotes.</title>
        <authorList>
            <person name="Spang A."/>
            <person name="Saw J.H."/>
            <person name="Jorgensen S.L."/>
            <person name="Zaremba-Niedzwiedzka K."/>
            <person name="Martijn J."/>
            <person name="Lind A.E."/>
            <person name="van Eijk R."/>
            <person name="Schleper C."/>
            <person name="Guy L."/>
            <person name="Ettema T.J."/>
        </authorList>
    </citation>
    <scope>NUCLEOTIDE SEQUENCE</scope>
</reference>
<protein>
    <submittedName>
        <fullName evidence="1">Uncharacterized protein</fullName>
    </submittedName>
</protein>
<comment type="caution">
    <text evidence="1">The sequence shown here is derived from an EMBL/GenBank/DDBJ whole genome shotgun (WGS) entry which is preliminary data.</text>
</comment>
<name>A0A0F9TH92_9ZZZZ</name>
<dbReference type="EMBL" id="LAZR01001225">
    <property type="protein sequence ID" value="KKN48331.1"/>
    <property type="molecule type" value="Genomic_DNA"/>
</dbReference>
<gene>
    <name evidence="1" type="ORF">LCGC14_0653660</name>
</gene>
<accession>A0A0F9TH92</accession>
<proteinExistence type="predicted"/>
<sequence>MDEHISGECHRFPPYPYPDGAAFGEQILYPKVGPQNWCGEWEEKP</sequence>
<dbReference type="AlphaFoldDB" id="A0A0F9TH92"/>
<organism evidence="1">
    <name type="scientific">marine sediment metagenome</name>
    <dbReference type="NCBI Taxonomy" id="412755"/>
    <lineage>
        <taxon>unclassified sequences</taxon>
        <taxon>metagenomes</taxon>
        <taxon>ecological metagenomes</taxon>
    </lineage>
</organism>